<name>A0AAN9L9X7_PHACN</name>
<dbReference type="SUPFAM" id="SSF52047">
    <property type="entry name" value="RNI-like"/>
    <property type="match status" value="1"/>
</dbReference>
<dbReference type="PANTHER" id="PTHR38926">
    <property type="entry name" value="F-BOX DOMAIN CONTAINING PROTEIN, EXPRESSED"/>
    <property type="match status" value="1"/>
</dbReference>
<gene>
    <name evidence="1" type="ORF">VNO80_28903</name>
</gene>
<dbReference type="InterPro" id="IPR032675">
    <property type="entry name" value="LRR_dom_sf"/>
</dbReference>
<evidence type="ECO:0000313" key="2">
    <source>
        <dbReference type="Proteomes" id="UP001374584"/>
    </source>
</evidence>
<dbReference type="InterPro" id="IPR001611">
    <property type="entry name" value="Leu-rich_rpt"/>
</dbReference>
<keyword evidence="2" id="KW-1185">Reference proteome</keyword>
<dbReference type="AlphaFoldDB" id="A0AAN9L9X7"/>
<comment type="caution">
    <text evidence="1">The sequence shown here is derived from an EMBL/GenBank/DDBJ whole genome shotgun (WGS) entry which is preliminary data.</text>
</comment>
<dbReference type="PANTHER" id="PTHR38926:SF65">
    <property type="entry name" value="F-BOX_LRR PROTEIN"/>
    <property type="match status" value="1"/>
</dbReference>
<dbReference type="Proteomes" id="UP001374584">
    <property type="component" value="Unassembled WGS sequence"/>
</dbReference>
<sequence length="177" mass="20128">MRVLCMAHNLEGPSPVVHNRHESLEDLFLCRNIISDKGLCDVANKLPQLEELDMSTSNTMPGLRHLQLFGNKLTNDGLLAILDCCPHLESLDLRQCFNVKLGGSLSKRCAEQIKDLRIPYNPTDEYPFEAEIDYGSLDEDYPSRISDIDFLSDDHYEFSGGSDSSECDYDNYLHWHS</sequence>
<proteinExistence type="predicted"/>
<reference evidence="1 2" key="1">
    <citation type="submission" date="2024-01" db="EMBL/GenBank/DDBJ databases">
        <title>The genomes of 5 underutilized Papilionoideae crops provide insights into root nodulation and disease resistanc.</title>
        <authorList>
            <person name="Jiang F."/>
        </authorList>
    </citation>
    <scope>NUCLEOTIDE SEQUENCE [LARGE SCALE GENOMIC DNA]</scope>
    <source>
        <strain evidence="1">JINMINGXINNONG_FW02</strain>
        <tissue evidence="1">Leaves</tissue>
    </source>
</reference>
<dbReference type="Pfam" id="PF13516">
    <property type="entry name" value="LRR_6"/>
    <property type="match status" value="1"/>
</dbReference>
<organism evidence="1 2">
    <name type="scientific">Phaseolus coccineus</name>
    <name type="common">Scarlet runner bean</name>
    <name type="synonym">Phaseolus multiflorus</name>
    <dbReference type="NCBI Taxonomy" id="3886"/>
    <lineage>
        <taxon>Eukaryota</taxon>
        <taxon>Viridiplantae</taxon>
        <taxon>Streptophyta</taxon>
        <taxon>Embryophyta</taxon>
        <taxon>Tracheophyta</taxon>
        <taxon>Spermatophyta</taxon>
        <taxon>Magnoliopsida</taxon>
        <taxon>eudicotyledons</taxon>
        <taxon>Gunneridae</taxon>
        <taxon>Pentapetalae</taxon>
        <taxon>rosids</taxon>
        <taxon>fabids</taxon>
        <taxon>Fabales</taxon>
        <taxon>Fabaceae</taxon>
        <taxon>Papilionoideae</taxon>
        <taxon>50 kb inversion clade</taxon>
        <taxon>NPAAA clade</taxon>
        <taxon>indigoferoid/millettioid clade</taxon>
        <taxon>Phaseoleae</taxon>
        <taxon>Phaseolus</taxon>
    </lineage>
</organism>
<evidence type="ECO:0000313" key="1">
    <source>
        <dbReference type="EMBL" id="KAK7332155.1"/>
    </source>
</evidence>
<accession>A0AAN9L9X7</accession>
<dbReference type="EMBL" id="JAYMYR010000011">
    <property type="protein sequence ID" value="KAK7332155.1"/>
    <property type="molecule type" value="Genomic_DNA"/>
</dbReference>
<protein>
    <submittedName>
        <fullName evidence="1">Uncharacterized protein</fullName>
    </submittedName>
</protein>
<dbReference type="Gene3D" id="3.80.10.10">
    <property type="entry name" value="Ribonuclease Inhibitor"/>
    <property type="match status" value="1"/>
</dbReference>